<comment type="caution">
    <text evidence="1">The sequence shown here is derived from an EMBL/GenBank/DDBJ whole genome shotgun (WGS) entry which is preliminary data.</text>
</comment>
<dbReference type="Proteomes" id="UP001057452">
    <property type="component" value="Chromosome 5"/>
</dbReference>
<keyword evidence="2" id="KW-1185">Reference proteome</keyword>
<proteinExistence type="predicted"/>
<dbReference type="EMBL" id="CM043789">
    <property type="protein sequence ID" value="KAI4826993.1"/>
    <property type="molecule type" value="Genomic_DNA"/>
</dbReference>
<accession>A0ACB9XKV9</accession>
<organism evidence="1 2">
    <name type="scientific">Chaenocephalus aceratus</name>
    <name type="common">Blackfin icefish</name>
    <name type="synonym">Chaenichthys aceratus</name>
    <dbReference type="NCBI Taxonomy" id="36190"/>
    <lineage>
        <taxon>Eukaryota</taxon>
        <taxon>Metazoa</taxon>
        <taxon>Chordata</taxon>
        <taxon>Craniata</taxon>
        <taxon>Vertebrata</taxon>
        <taxon>Euteleostomi</taxon>
        <taxon>Actinopterygii</taxon>
        <taxon>Neopterygii</taxon>
        <taxon>Teleostei</taxon>
        <taxon>Neoteleostei</taxon>
        <taxon>Acanthomorphata</taxon>
        <taxon>Eupercaria</taxon>
        <taxon>Perciformes</taxon>
        <taxon>Notothenioidei</taxon>
        <taxon>Channichthyidae</taxon>
        <taxon>Chaenocephalus</taxon>
    </lineage>
</organism>
<sequence length="71" mass="7787">MEFYAGDGKEDAEKHISTDHYPGAAKSKVAMVTDPELAKLQKLEELLEPCRYVTELLGGEQYVSCSVVLPG</sequence>
<evidence type="ECO:0000313" key="1">
    <source>
        <dbReference type="EMBL" id="KAI4826993.1"/>
    </source>
</evidence>
<reference evidence="1" key="1">
    <citation type="submission" date="2022-05" db="EMBL/GenBank/DDBJ databases">
        <title>Chromosome-level genome of Chaenocephalus aceratus.</title>
        <authorList>
            <person name="Park H."/>
        </authorList>
    </citation>
    <scope>NUCLEOTIDE SEQUENCE</scope>
    <source>
        <strain evidence="1">KU_202001</strain>
    </source>
</reference>
<evidence type="ECO:0000313" key="2">
    <source>
        <dbReference type="Proteomes" id="UP001057452"/>
    </source>
</evidence>
<name>A0ACB9XKV9_CHAAC</name>
<protein>
    <submittedName>
        <fullName evidence="1">Uncharacterized protein</fullName>
    </submittedName>
</protein>
<gene>
    <name evidence="1" type="ORF">KUCAC02_030421</name>
</gene>